<feature type="compositionally biased region" description="Basic and acidic residues" evidence="1">
    <location>
        <begin position="68"/>
        <end position="86"/>
    </location>
</feature>
<feature type="region of interest" description="Disordered" evidence="1">
    <location>
        <begin position="157"/>
        <end position="202"/>
    </location>
</feature>
<evidence type="ECO:0000313" key="2">
    <source>
        <dbReference type="EMBL" id="VEU19436.1"/>
    </source>
</evidence>
<dbReference type="Proteomes" id="UP000290900">
    <property type="component" value="Unassembled WGS sequence"/>
</dbReference>
<sequence>MFADKTSQEIPASDKTGSKIPTSATQLGDKISSLLDSGADPEAMNKGTDRVHGYDQAEESQPRSATVNERELMGEYNERSPAELAKDNLNMGNYTYGSDAQGMSAGQRGSFGEEKMDVDEPDLEGTKEASKVPASHGDGNKEEGGVLSSIVAYLGGNATKDDNGVSLGESASSGRIPLYGSDQKGNISGKDDTLEDPFDDCDMGQEACQFETNQDQEHYRKYHMHQPGNQASSGMNRMMKVSGGNGEGGDTTAGKTANEGSASARVGESAALSTASGMVGGSMMPADTGKTESRSNDDAGEAENVRSHSNRAEERGYGSSERTHNADTGRRFTNRDVGTVAGDTKEAQKIDNGRIGTGSKDISSKNSAMASDPTYFMHDSSGQQPEVLGGSDKNDMSQQRQGEGRARGNQRMQFSGAQQQHESASLNILSTQGQRQGIVDEQSLRPANSQPDQTAMANRVNGAPNKMISEQRHPISGDRKHQLQEKKSRSELEQGKKAKRKGLRALFGFGKKSVEEDTGKVQKGTVYEEVHSDNLEHTQPHFKDAIAKVFGRGTQRGEEVQEDMQDHQRGKAQMSGMTMNLNKSSHSETRSLDRGGNPYLTSEENNLARNSAKAALENRSRTGNSTRV</sequence>
<feature type="region of interest" description="Disordered" evidence="1">
    <location>
        <begin position="1"/>
        <end position="144"/>
    </location>
</feature>
<dbReference type="EMBL" id="CAACVR010000001">
    <property type="protein sequence ID" value="VEU19436.1"/>
    <property type="molecule type" value="Genomic_DNA"/>
</dbReference>
<feature type="compositionally biased region" description="Acidic residues" evidence="1">
    <location>
        <begin position="193"/>
        <end position="202"/>
    </location>
</feature>
<keyword evidence="3" id="KW-1185">Reference proteome</keyword>
<feature type="compositionally biased region" description="Basic and acidic residues" evidence="1">
    <location>
        <begin position="469"/>
        <end position="496"/>
    </location>
</feature>
<feature type="region of interest" description="Disordered" evidence="1">
    <location>
        <begin position="581"/>
        <end position="628"/>
    </location>
</feature>
<feature type="region of interest" description="Disordered" evidence="1">
    <location>
        <begin position="225"/>
        <end position="504"/>
    </location>
</feature>
<dbReference type="InParanoid" id="A0A448YEY0"/>
<evidence type="ECO:0000313" key="3">
    <source>
        <dbReference type="Proteomes" id="UP000290900"/>
    </source>
</evidence>
<accession>A0A448YEY0</accession>
<gene>
    <name evidence="2" type="ORF">BRENAR_LOCUS173</name>
</gene>
<feature type="compositionally biased region" description="Basic and acidic residues" evidence="1">
    <location>
        <begin position="343"/>
        <end position="352"/>
    </location>
</feature>
<dbReference type="OrthoDB" id="10686558at2759"/>
<evidence type="ECO:0000256" key="1">
    <source>
        <dbReference type="SAM" id="MobiDB-lite"/>
    </source>
</evidence>
<name>A0A448YEY0_BRENA</name>
<organism evidence="2 3">
    <name type="scientific">Brettanomyces naardenensis</name>
    <name type="common">Yeast</name>
    <dbReference type="NCBI Taxonomy" id="13370"/>
    <lineage>
        <taxon>Eukaryota</taxon>
        <taxon>Fungi</taxon>
        <taxon>Dikarya</taxon>
        <taxon>Ascomycota</taxon>
        <taxon>Saccharomycotina</taxon>
        <taxon>Pichiomycetes</taxon>
        <taxon>Pichiales</taxon>
        <taxon>Pichiaceae</taxon>
        <taxon>Brettanomyces</taxon>
    </lineage>
</organism>
<feature type="compositionally biased region" description="Polar residues" evidence="1">
    <location>
        <begin position="410"/>
        <end position="435"/>
    </location>
</feature>
<dbReference type="AlphaFoldDB" id="A0A448YEY0"/>
<feature type="compositionally biased region" description="Polar residues" evidence="1">
    <location>
        <begin position="360"/>
        <end position="369"/>
    </location>
</feature>
<reference evidence="2 3" key="1">
    <citation type="submission" date="2018-12" db="EMBL/GenBank/DDBJ databases">
        <authorList>
            <person name="Tiukova I."/>
            <person name="Dainat J."/>
        </authorList>
    </citation>
    <scope>NUCLEOTIDE SEQUENCE [LARGE SCALE GENOMIC DNA]</scope>
</reference>
<feature type="compositionally biased region" description="Polar residues" evidence="1">
    <location>
        <begin position="599"/>
        <end position="609"/>
    </location>
</feature>
<proteinExistence type="predicted"/>
<feature type="compositionally biased region" description="Basic and acidic residues" evidence="1">
    <location>
        <begin position="289"/>
        <end position="334"/>
    </location>
</feature>
<protein>
    <submittedName>
        <fullName evidence="2">DEKNAAC100828</fullName>
    </submittedName>
</protein>
<feature type="compositionally biased region" description="Polar residues" evidence="1">
    <location>
        <begin position="445"/>
        <end position="456"/>
    </location>
</feature>